<accession>D2S2U0</accession>
<dbReference type="OrthoDB" id="56895at2157"/>
<name>D2S2U0_HALTV</name>
<dbReference type="EMBL" id="CP001863">
    <property type="protein sequence ID" value="ADB63687.1"/>
    <property type="molecule type" value="Genomic_DNA"/>
</dbReference>
<dbReference type="GeneID" id="8745581"/>
<feature type="domain" description="Tellurite resistance methyltransferase TehB-like" evidence="2">
    <location>
        <begin position="28"/>
        <end position="180"/>
    </location>
</feature>
<keyword evidence="4" id="KW-1185">Reference proteome</keyword>
<dbReference type="GO" id="GO:0032259">
    <property type="term" value="P:methylation"/>
    <property type="evidence" value="ECO:0007669"/>
    <property type="project" value="UniProtKB-KW"/>
</dbReference>
<dbReference type="HOGENOM" id="CLU_056435_5_0_2"/>
<gene>
    <name evidence="3" type="ordered locus">Htur_4951</name>
</gene>
<geneLocation type="plasmid" evidence="3 4">
    <name>pHTUR03</name>
</geneLocation>
<dbReference type="RefSeq" id="WP_012945930.1">
    <property type="nucleotide sequence ID" value="NC_013746.1"/>
</dbReference>
<dbReference type="Pfam" id="PF03848">
    <property type="entry name" value="TehB"/>
    <property type="match status" value="1"/>
</dbReference>
<reference evidence="3 4" key="1">
    <citation type="journal article" date="2010" name="Stand. Genomic Sci.">
        <title>Complete genome sequence of Haloterrigena turkmenica type strain (4k).</title>
        <authorList>
            <person name="Saunders E."/>
            <person name="Tindall B.J."/>
            <person name="Fahnrich R."/>
            <person name="Lapidus A."/>
            <person name="Copeland A."/>
            <person name="Del Rio T.G."/>
            <person name="Lucas S."/>
            <person name="Chen F."/>
            <person name="Tice H."/>
            <person name="Cheng J.F."/>
            <person name="Han C."/>
            <person name="Detter J.C."/>
            <person name="Bruce D."/>
            <person name="Goodwin L."/>
            <person name="Chain P."/>
            <person name="Pitluck S."/>
            <person name="Pati A."/>
            <person name="Ivanova N."/>
            <person name="Mavromatis K."/>
            <person name="Chen A."/>
            <person name="Palaniappan K."/>
            <person name="Land M."/>
            <person name="Hauser L."/>
            <person name="Chang Y.J."/>
            <person name="Jeffries C.D."/>
            <person name="Brettin T."/>
            <person name="Rohde M."/>
            <person name="Goker M."/>
            <person name="Bristow J."/>
            <person name="Eisen J.A."/>
            <person name="Markowitz V."/>
            <person name="Hugenholtz P."/>
            <person name="Klenk H.P."/>
            <person name="Kyrpides N.C."/>
        </authorList>
    </citation>
    <scope>NUCLEOTIDE SEQUENCE [LARGE SCALE GENOMIC DNA]</scope>
    <source>
        <strain evidence="4">ATCC 51198 / DSM 5511 / JCM 9101 / NCIMB 13204 / VKM B-1734 / 4k</strain>
    </source>
</reference>
<dbReference type="InterPro" id="IPR029063">
    <property type="entry name" value="SAM-dependent_MTases_sf"/>
</dbReference>
<dbReference type="PANTHER" id="PTHR43861:SF3">
    <property type="entry name" value="PUTATIVE (AFU_ORTHOLOGUE AFUA_2G14390)-RELATED"/>
    <property type="match status" value="1"/>
</dbReference>
<keyword evidence="3" id="KW-0489">Methyltransferase</keyword>
<dbReference type="AlphaFoldDB" id="D2S2U0"/>
<evidence type="ECO:0000256" key="1">
    <source>
        <dbReference type="ARBA" id="ARBA00022679"/>
    </source>
</evidence>
<dbReference type="KEGG" id="htu:Htur_4951"/>
<protein>
    <submittedName>
        <fullName evidence="3">Methyltransferase type 12</fullName>
    </submittedName>
</protein>
<dbReference type="Gene3D" id="3.40.50.150">
    <property type="entry name" value="Vaccinia Virus protein VP39"/>
    <property type="match status" value="1"/>
</dbReference>
<evidence type="ECO:0000313" key="4">
    <source>
        <dbReference type="Proteomes" id="UP000001903"/>
    </source>
</evidence>
<sequence>MKFADREQVYGREEYYWGREPNDMAEKTAEIASQANSGITVIDVGAGEGRDAVFFAEQGWNVYAMEVSPNGLAKAKRLANERKVSLQTIEADANDATFPEAVDVVYSAGAIQYIRPENRDRQFNHFKEKTTVDGVHAMFAFVDHPDVPTAPDWTEREYFYARGELMKYYRDWEVLEFEEVIFDDESGSEPHRHAAEILFARKPN</sequence>
<keyword evidence="1" id="KW-0808">Transferase</keyword>
<dbReference type="Proteomes" id="UP000001903">
    <property type="component" value="Plasmid pHTUR03"/>
</dbReference>
<evidence type="ECO:0000259" key="2">
    <source>
        <dbReference type="Pfam" id="PF03848"/>
    </source>
</evidence>
<dbReference type="GO" id="GO:0008168">
    <property type="term" value="F:methyltransferase activity"/>
    <property type="evidence" value="ECO:0007669"/>
    <property type="project" value="UniProtKB-KW"/>
</dbReference>
<dbReference type="SUPFAM" id="SSF53335">
    <property type="entry name" value="S-adenosyl-L-methionine-dependent methyltransferases"/>
    <property type="match status" value="1"/>
</dbReference>
<dbReference type="CDD" id="cd02440">
    <property type="entry name" value="AdoMet_MTases"/>
    <property type="match status" value="1"/>
</dbReference>
<dbReference type="InterPro" id="IPR015985">
    <property type="entry name" value="TehB-like_dom"/>
</dbReference>
<keyword evidence="3" id="KW-0614">Plasmid</keyword>
<proteinExistence type="predicted"/>
<evidence type="ECO:0000313" key="3">
    <source>
        <dbReference type="EMBL" id="ADB63687.1"/>
    </source>
</evidence>
<organism evidence="3 4">
    <name type="scientific">Haloterrigena turkmenica (strain ATCC 51198 / DSM 5511 / JCM 9101 / NCIMB 13204 / VKM B-1734 / 4k)</name>
    <name type="common">Halococcus turkmenicus</name>
    <dbReference type="NCBI Taxonomy" id="543526"/>
    <lineage>
        <taxon>Archaea</taxon>
        <taxon>Methanobacteriati</taxon>
        <taxon>Methanobacteriota</taxon>
        <taxon>Stenosarchaea group</taxon>
        <taxon>Halobacteria</taxon>
        <taxon>Halobacteriales</taxon>
        <taxon>Natrialbaceae</taxon>
        <taxon>Haloterrigena</taxon>
    </lineage>
</organism>
<dbReference type="PANTHER" id="PTHR43861">
    <property type="entry name" value="TRANS-ACONITATE 2-METHYLTRANSFERASE-RELATED"/>
    <property type="match status" value="1"/>
</dbReference>